<evidence type="ECO:0000313" key="8">
    <source>
        <dbReference type="Proteomes" id="UP000285138"/>
    </source>
</evidence>
<dbReference type="HAMAP" id="MF_01197">
    <property type="entry name" value="SepF"/>
    <property type="match status" value="1"/>
</dbReference>
<proteinExistence type="inferred from homology"/>
<keyword evidence="1 5" id="KW-0132">Cell division</keyword>
<dbReference type="GO" id="GO:0000917">
    <property type="term" value="P:division septum assembly"/>
    <property type="evidence" value="ECO:0007669"/>
    <property type="project" value="UniProtKB-KW"/>
</dbReference>
<dbReference type="Pfam" id="PF04472">
    <property type="entry name" value="SepF"/>
    <property type="match status" value="1"/>
</dbReference>
<dbReference type="Proteomes" id="UP000285138">
    <property type="component" value="Unassembled WGS sequence"/>
</dbReference>
<dbReference type="GO" id="GO:0043093">
    <property type="term" value="P:FtsZ-dependent cytokinesis"/>
    <property type="evidence" value="ECO:0007669"/>
    <property type="project" value="UniProtKB-UniRule"/>
</dbReference>
<evidence type="ECO:0000256" key="5">
    <source>
        <dbReference type="HAMAP-Rule" id="MF_01197"/>
    </source>
</evidence>
<reference evidence="7 8" key="1">
    <citation type="submission" date="2018-08" db="EMBL/GenBank/DDBJ databases">
        <title>The metabolism and importance of syntrophic acetate oxidation coupled to methane or sulfide production in haloalkaline environments.</title>
        <authorList>
            <person name="Timmers P.H.A."/>
            <person name="Vavourakis C.D."/>
            <person name="Sorokin D.Y."/>
            <person name="Sinninghe Damste J.S."/>
            <person name="Muyzer G."/>
            <person name="Stams A.J.M."/>
            <person name="Plugge C.M."/>
        </authorList>
    </citation>
    <scope>NUCLEOTIDE SEQUENCE [LARGE SCALE GENOMIC DNA]</scope>
    <source>
        <strain evidence="7">MSAO_Bac1</strain>
    </source>
</reference>
<comment type="similarity">
    <text evidence="5">Belongs to the SepF family.</text>
</comment>
<comment type="caution">
    <text evidence="7">The sequence shown here is derived from an EMBL/GenBank/DDBJ whole genome shotgun (WGS) entry which is preliminary data.</text>
</comment>
<dbReference type="AlphaFoldDB" id="A0A424Y9X1"/>
<evidence type="ECO:0000313" key="7">
    <source>
        <dbReference type="EMBL" id="RQD73110.1"/>
    </source>
</evidence>
<dbReference type="InterPro" id="IPR038594">
    <property type="entry name" value="SepF-like_sf"/>
</dbReference>
<dbReference type="PANTHER" id="PTHR35798:SF1">
    <property type="entry name" value="CELL DIVISION PROTEIN SEPF"/>
    <property type="match status" value="1"/>
</dbReference>
<dbReference type="InterPro" id="IPR023052">
    <property type="entry name" value="Cell_div_SepF"/>
</dbReference>
<evidence type="ECO:0000256" key="2">
    <source>
        <dbReference type="ARBA" id="ARBA00023210"/>
    </source>
</evidence>
<evidence type="ECO:0000256" key="4">
    <source>
        <dbReference type="ARBA" id="ARBA00044936"/>
    </source>
</evidence>
<feature type="region of interest" description="Disordered" evidence="6">
    <location>
        <begin position="20"/>
        <end position="41"/>
    </location>
</feature>
<comment type="subcellular location">
    <subcellularLocation>
        <location evidence="5">Cytoplasm</location>
    </subcellularLocation>
    <text evidence="5">Localizes to the division site, in a FtsZ-dependent manner.</text>
</comment>
<organism evidence="7 8">
    <name type="scientific">Candidatus Syntrophonatronum acetioxidans</name>
    <dbReference type="NCBI Taxonomy" id="1795816"/>
    <lineage>
        <taxon>Bacteria</taxon>
        <taxon>Bacillati</taxon>
        <taxon>Bacillota</taxon>
        <taxon>Clostridia</taxon>
        <taxon>Eubacteriales</taxon>
        <taxon>Syntrophomonadaceae</taxon>
        <taxon>Candidatus Syntrophonatronum</taxon>
    </lineage>
</organism>
<dbReference type="PANTHER" id="PTHR35798">
    <property type="entry name" value="CELL DIVISION PROTEIN SEPF"/>
    <property type="match status" value="1"/>
</dbReference>
<evidence type="ECO:0000256" key="6">
    <source>
        <dbReference type="SAM" id="MobiDB-lite"/>
    </source>
</evidence>
<accession>A0A424Y9X1</accession>
<keyword evidence="2 5" id="KW-0717">Septation</keyword>
<dbReference type="InterPro" id="IPR007561">
    <property type="entry name" value="Cell_div_SepF/SepF-rel"/>
</dbReference>
<keyword evidence="5" id="KW-0963">Cytoplasm</keyword>
<comment type="function">
    <text evidence="4 5">Cell division protein that is part of the divisome complex and is recruited early to the Z-ring. Probably stimulates Z-ring formation, perhaps through the cross-linking of FtsZ protofilaments. Its function overlaps with FtsA.</text>
</comment>
<evidence type="ECO:0000256" key="1">
    <source>
        <dbReference type="ARBA" id="ARBA00022618"/>
    </source>
</evidence>
<dbReference type="Gene3D" id="3.30.110.150">
    <property type="entry name" value="SepF-like protein"/>
    <property type="match status" value="1"/>
</dbReference>
<evidence type="ECO:0000256" key="3">
    <source>
        <dbReference type="ARBA" id="ARBA00023306"/>
    </source>
</evidence>
<comment type="subunit">
    <text evidence="5">Homodimer. Interacts with FtsZ.</text>
</comment>
<keyword evidence="3 5" id="KW-0131">Cell cycle</keyword>
<name>A0A424Y9X1_9FIRM</name>
<sequence>MGFKFFEKILVFLGLAEEEEEENNELGTPEESRHSSSRRGKVVSLHTSKNLRVMVTEPTDYDEAQSIAENLKNKFPVVVNLEQADLDTAKRIIDFVSGAAFAINGNFQKVSSNIFIFTPPNVDINATMSRSEVEAFTGGTEEGRQEDE</sequence>
<gene>
    <name evidence="5" type="primary">sepF</name>
    <name evidence="7" type="ORF">D5R97_09895</name>
</gene>
<protein>
    <recommendedName>
        <fullName evidence="5">Cell division protein SepF</fullName>
    </recommendedName>
</protein>
<dbReference type="EMBL" id="QZAA01000278">
    <property type="protein sequence ID" value="RQD73110.1"/>
    <property type="molecule type" value="Genomic_DNA"/>
</dbReference>
<dbReference type="GO" id="GO:0005737">
    <property type="term" value="C:cytoplasm"/>
    <property type="evidence" value="ECO:0007669"/>
    <property type="project" value="UniProtKB-SubCell"/>
</dbReference>